<organism evidence="2 3">
    <name type="scientific">Bacteroides uniformis</name>
    <dbReference type="NCBI Taxonomy" id="820"/>
    <lineage>
        <taxon>Bacteria</taxon>
        <taxon>Pseudomonadati</taxon>
        <taxon>Bacteroidota</taxon>
        <taxon>Bacteroidia</taxon>
        <taxon>Bacteroidales</taxon>
        <taxon>Bacteroidaceae</taxon>
        <taxon>Bacteroides</taxon>
    </lineage>
</organism>
<comment type="caution">
    <text evidence="2">The sequence shown here is derived from an EMBL/GenBank/DDBJ whole genome shotgun (WGS) entry which is preliminary data.</text>
</comment>
<evidence type="ECO:0000256" key="1">
    <source>
        <dbReference type="SAM" id="Phobius"/>
    </source>
</evidence>
<keyword evidence="1" id="KW-1133">Transmembrane helix</keyword>
<evidence type="ECO:0000313" key="3">
    <source>
        <dbReference type="Proteomes" id="UP000442334"/>
    </source>
</evidence>
<feature type="transmembrane region" description="Helical" evidence="1">
    <location>
        <begin position="42"/>
        <end position="65"/>
    </location>
</feature>
<proteinExistence type="predicted"/>
<evidence type="ECO:0000313" key="2">
    <source>
        <dbReference type="EMBL" id="KAB4184783.1"/>
    </source>
</evidence>
<keyword evidence="1" id="KW-0472">Membrane</keyword>
<gene>
    <name evidence="2" type="ORF">GAQ34_12175</name>
</gene>
<dbReference type="Proteomes" id="UP000442334">
    <property type="component" value="Unassembled WGS sequence"/>
</dbReference>
<reference evidence="2 3" key="1">
    <citation type="journal article" date="2019" name="Nat. Med.">
        <title>A library of human gut bacterial isolates paired with longitudinal multiomics data enables mechanistic microbiome research.</title>
        <authorList>
            <person name="Poyet M."/>
            <person name="Groussin M."/>
            <person name="Gibbons S.M."/>
            <person name="Avila-Pacheco J."/>
            <person name="Jiang X."/>
            <person name="Kearney S.M."/>
            <person name="Perrotta A.R."/>
            <person name="Berdy B."/>
            <person name="Zhao S."/>
            <person name="Lieberman T.D."/>
            <person name="Swanson P.K."/>
            <person name="Smith M."/>
            <person name="Roesemann S."/>
            <person name="Alexander J.E."/>
            <person name="Rich S.A."/>
            <person name="Livny J."/>
            <person name="Vlamakis H."/>
            <person name="Clish C."/>
            <person name="Bullock K."/>
            <person name="Deik A."/>
            <person name="Scott J."/>
            <person name="Pierce K.A."/>
            <person name="Xavier R.J."/>
            <person name="Alm E.J."/>
        </authorList>
    </citation>
    <scope>NUCLEOTIDE SEQUENCE [LARGE SCALE GENOMIC DNA]</scope>
    <source>
        <strain evidence="2 3">BIOML-A21</strain>
    </source>
</reference>
<keyword evidence="1" id="KW-0812">Transmembrane</keyword>
<dbReference type="EMBL" id="WCUA01000012">
    <property type="protein sequence ID" value="KAB4184783.1"/>
    <property type="molecule type" value="Genomic_DNA"/>
</dbReference>
<protein>
    <submittedName>
        <fullName evidence="2">Uncharacterized protein</fullName>
    </submittedName>
</protein>
<name>A0A7J5H557_BACUN</name>
<accession>A0A7J5H557</accession>
<dbReference type="AlphaFoldDB" id="A0A7J5H557"/>
<sequence>MAGYVLPCKTTADGRTVKHHHCLSAGGLDGSLPQIFSSLQNWGIPSALSGLILALFSLVSAVAICT</sequence>